<keyword evidence="6" id="KW-1185">Reference proteome</keyword>
<evidence type="ECO:0000259" key="4">
    <source>
        <dbReference type="Pfam" id="PF01494"/>
    </source>
</evidence>
<gene>
    <name evidence="5" type="ORF">ACFOYY_39260</name>
</gene>
<accession>A0ABV8FFG3</accession>
<dbReference type="SUPFAM" id="SSF51905">
    <property type="entry name" value="FAD/NAD(P)-binding domain"/>
    <property type="match status" value="1"/>
</dbReference>
<dbReference type="Gene3D" id="3.50.50.60">
    <property type="entry name" value="FAD/NAD(P)-binding domain"/>
    <property type="match status" value="1"/>
</dbReference>
<evidence type="ECO:0000256" key="3">
    <source>
        <dbReference type="ARBA" id="ARBA00022827"/>
    </source>
</evidence>
<proteinExistence type="predicted"/>
<evidence type="ECO:0000256" key="2">
    <source>
        <dbReference type="ARBA" id="ARBA00022630"/>
    </source>
</evidence>
<dbReference type="PRINTS" id="PR00420">
    <property type="entry name" value="RNGMNOXGNASE"/>
</dbReference>
<reference evidence="6" key="1">
    <citation type="journal article" date="2019" name="Int. J. Syst. Evol. Microbiol.">
        <title>The Global Catalogue of Microorganisms (GCM) 10K type strain sequencing project: providing services to taxonomists for standard genome sequencing and annotation.</title>
        <authorList>
            <consortium name="The Broad Institute Genomics Platform"/>
            <consortium name="The Broad Institute Genome Sequencing Center for Infectious Disease"/>
            <person name="Wu L."/>
            <person name="Ma J."/>
        </authorList>
    </citation>
    <scope>NUCLEOTIDE SEQUENCE [LARGE SCALE GENOMIC DNA]</scope>
    <source>
        <strain evidence="6">TBRC 7912</strain>
    </source>
</reference>
<dbReference type="Pfam" id="PF21274">
    <property type="entry name" value="Rng_hyd_C"/>
    <property type="match status" value="1"/>
</dbReference>
<evidence type="ECO:0000256" key="1">
    <source>
        <dbReference type="ARBA" id="ARBA00001974"/>
    </source>
</evidence>
<dbReference type="InterPro" id="IPR036188">
    <property type="entry name" value="FAD/NAD-bd_sf"/>
</dbReference>
<dbReference type="InterPro" id="IPR050641">
    <property type="entry name" value="RIFMO-like"/>
</dbReference>
<dbReference type="Pfam" id="PF01494">
    <property type="entry name" value="FAD_binding_3"/>
    <property type="match status" value="1"/>
</dbReference>
<evidence type="ECO:0000313" key="5">
    <source>
        <dbReference type="EMBL" id="MFC3986223.1"/>
    </source>
</evidence>
<organism evidence="5 6">
    <name type="scientific">Streptosporangium jomthongense</name>
    <dbReference type="NCBI Taxonomy" id="1193683"/>
    <lineage>
        <taxon>Bacteria</taxon>
        <taxon>Bacillati</taxon>
        <taxon>Actinomycetota</taxon>
        <taxon>Actinomycetes</taxon>
        <taxon>Streptosporangiales</taxon>
        <taxon>Streptosporangiaceae</taxon>
        <taxon>Streptosporangium</taxon>
    </lineage>
</organism>
<keyword evidence="3" id="KW-0274">FAD</keyword>
<comment type="cofactor">
    <cofactor evidence="1">
        <name>FAD</name>
        <dbReference type="ChEBI" id="CHEBI:57692"/>
    </cofactor>
</comment>
<keyword evidence="2" id="KW-0285">Flavoprotein</keyword>
<dbReference type="EMBL" id="JBHSBC010000053">
    <property type="protein sequence ID" value="MFC3986223.1"/>
    <property type="molecule type" value="Genomic_DNA"/>
</dbReference>
<dbReference type="PANTHER" id="PTHR43004">
    <property type="entry name" value="TRK SYSTEM POTASSIUM UPTAKE PROTEIN"/>
    <property type="match status" value="1"/>
</dbReference>
<comment type="caution">
    <text evidence="5">The sequence shown here is derived from an EMBL/GenBank/DDBJ whole genome shotgun (WGS) entry which is preliminary data.</text>
</comment>
<dbReference type="Gene3D" id="3.40.30.120">
    <property type="match status" value="1"/>
</dbReference>
<protein>
    <submittedName>
        <fullName evidence="5">FAD-dependent oxidoreductase</fullName>
    </submittedName>
</protein>
<dbReference type="RefSeq" id="WP_386196359.1">
    <property type="nucleotide sequence ID" value="NZ_JBHSBC010000053.1"/>
</dbReference>
<dbReference type="Proteomes" id="UP001595698">
    <property type="component" value="Unassembled WGS sequence"/>
</dbReference>
<evidence type="ECO:0000313" key="6">
    <source>
        <dbReference type="Proteomes" id="UP001595698"/>
    </source>
</evidence>
<sequence>MRDVVIVGAGPVGLFLAGELALADCSVLVLEKNPQAASPYWALPLGMRGLNAGSVEAFHRRGMLTALLDASRVDARQVGAREVSAPRDVSHFAGLRLDAADVDTGALPPRLPGPASEGIMTSLEAVTGVLEERAVALGARIVRDAPLEAVDQDGDGVLARAGGREYRARRLVGCDGGRSAVRRLAGFDFVGTEPLFTGYVAHVTFEDPDKLRPGFNSTPTGMYLRTPFEGHLGMMDFDGGAFDRSRPLTRDHLQTVLRRVSGTDVTIDEVHLASSFTDRAMQTSGYRNGRVLLAGDAAHIHSPLGGQGLNLGIGDAMNLGWKLAATLHGTAPENLLDTYTAERHPVGAAVLDWSRAQVATMNPGPNTPALRRLVHDLLRTADGTTHVFRATSGLAHRYDLGGDQRVVGFTAPDFRFRDGTHLGDLLREGQGVAVDLTAAQSLRETTAGWQGRVRHAPGPVADDLGLGALLIRPDGVVAWAEGPDPDPEAFRRAATRWFGAPTA</sequence>
<name>A0ABV8FFG3_9ACTN</name>
<feature type="domain" description="FAD-binding" evidence="4">
    <location>
        <begin position="3"/>
        <end position="354"/>
    </location>
</feature>
<dbReference type="Gene3D" id="3.30.70.2450">
    <property type="match status" value="1"/>
</dbReference>
<dbReference type="PANTHER" id="PTHR43004:SF19">
    <property type="entry name" value="BINDING MONOOXYGENASE, PUTATIVE (JCVI)-RELATED"/>
    <property type="match status" value="1"/>
</dbReference>
<dbReference type="InterPro" id="IPR002938">
    <property type="entry name" value="FAD-bd"/>
</dbReference>